<dbReference type="InterPro" id="IPR017850">
    <property type="entry name" value="Alkaline_phosphatase_core_sf"/>
</dbReference>
<keyword evidence="3" id="KW-1185">Reference proteome</keyword>
<dbReference type="Gene3D" id="3.40.720.10">
    <property type="entry name" value="Alkaline Phosphatase, subunit A"/>
    <property type="match status" value="1"/>
</dbReference>
<dbReference type="AlphaFoldDB" id="A0A0D6JQX2"/>
<evidence type="ECO:0000313" key="3">
    <source>
        <dbReference type="Proteomes" id="UP000198902"/>
    </source>
</evidence>
<dbReference type="EMBL" id="CSTE01000002">
    <property type="protein sequence ID" value="CQR49975.1"/>
    <property type="molecule type" value="Genomic_DNA"/>
</dbReference>
<sequence>MSLFDWFNSSVQSVRTDGMDGVEESLYEFRVGIVRQISNLNYNPTPVWERDWDLLIVLDACRLDLLQSVADEYQFLTNPGSLTSVASSTSDWVKKVFDPQYKHRLAQAAYVTGNPNSIYAFPYTFPNQCDCGAEIKPSHQAVYHEGYEICSSCKTRLTGEREVPVKILKEIWRRSWDNDIGTIQPRPITDTAIEISRNQDIDSMIVHYMQPHHPFIPAPELDQGSYIAPNDKERKKQSRTIWEQLRTGDVDEETVWREYKNNLRHVLEDVEMLLENVDADTAVVTSDHGNAIGEYGIYGHPRWMSIDPLVTVPWYETTGTDNKTHTSTESVTNSNVTSEEVTQRLQDLGYF</sequence>
<accession>A0A0D6JQX2</accession>
<evidence type="ECO:0000256" key="1">
    <source>
        <dbReference type="SAM" id="MobiDB-lite"/>
    </source>
</evidence>
<name>A0A0D6JQX2_9EURY</name>
<gene>
    <name evidence="2" type="ORF">BN996_01451</name>
</gene>
<protein>
    <recommendedName>
        <fullName evidence="4">Sulfatase</fullName>
    </recommendedName>
</protein>
<dbReference type="SUPFAM" id="SSF53649">
    <property type="entry name" value="Alkaline phosphatase-like"/>
    <property type="match status" value="1"/>
</dbReference>
<dbReference type="Proteomes" id="UP000198902">
    <property type="component" value="Unassembled WGS sequence"/>
</dbReference>
<proteinExistence type="predicted"/>
<dbReference type="OrthoDB" id="100846at2157"/>
<feature type="region of interest" description="Disordered" evidence="1">
    <location>
        <begin position="319"/>
        <end position="339"/>
    </location>
</feature>
<feature type="compositionally biased region" description="Low complexity" evidence="1">
    <location>
        <begin position="327"/>
        <end position="339"/>
    </location>
</feature>
<reference evidence="3" key="1">
    <citation type="submission" date="2015-03" db="EMBL/GenBank/DDBJ databases">
        <authorList>
            <person name="Urmite Genomes"/>
        </authorList>
    </citation>
    <scope>NUCLEOTIDE SEQUENCE [LARGE SCALE GENOMIC DNA]</scope>
    <source>
        <strain evidence="3">Arc-Hr</strain>
    </source>
</reference>
<dbReference type="RefSeq" id="WP_139043113.1">
    <property type="nucleotide sequence ID" value="NZ_CABLRR010000002.1"/>
</dbReference>
<evidence type="ECO:0000313" key="2">
    <source>
        <dbReference type="EMBL" id="CQR49975.1"/>
    </source>
</evidence>
<evidence type="ECO:0008006" key="4">
    <source>
        <dbReference type="Google" id="ProtNLM"/>
    </source>
</evidence>
<organism evidence="2 3">
    <name type="scientific">Haloferax massiliensis</name>
    <dbReference type="NCBI Taxonomy" id="1476858"/>
    <lineage>
        <taxon>Archaea</taxon>
        <taxon>Methanobacteriati</taxon>
        <taxon>Methanobacteriota</taxon>
        <taxon>Stenosarchaea group</taxon>
        <taxon>Halobacteria</taxon>
        <taxon>Halobacteriales</taxon>
        <taxon>Haloferacaceae</taxon>
        <taxon>Haloferax</taxon>
    </lineage>
</organism>